<dbReference type="AlphaFoldDB" id="A0A2T7C1M2"/>
<organism evidence="1 2">
    <name type="scientific">Panicum hallii var. hallii</name>
    <dbReference type="NCBI Taxonomy" id="1504633"/>
    <lineage>
        <taxon>Eukaryota</taxon>
        <taxon>Viridiplantae</taxon>
        <taxon>Streptophyta</taxon>
        <taxon>Embryophyta</taxon>
        <taxon>Tracheophyta</taxon>
        <taxon>Spermatophyta</taxon>
        <taxon>Magnoliopsida</taxon>
        <taxon>Liliopsida</taxon>
        <taxon>Poales</taxon>
        <taxon>Poaceae</taxon>
        <taxon>PACMAD clade</taxon>
        <taxon>Panicoideae</taxon>
        <taxon>Panicodae</taxon>
        <taxon>Paniceae</taxon>
        <taxon>Panicinae</taxon>
        <taxon>Panicum</taxon>
        <taxon>Panicum sect. Panicum</taxon>
    </lineage>
</organism>
<dbReference type="EMBL" id="CM009757">
    <property type="protein sequence ID" value="PUZ37197.1"/>
    <property type="molecule type" value="Genomic_DNA"/>
</dbReference>
<dbReference type="PIRSF" id="PIRSF031279">
    <property type="entry name" value="UCP031279"/>
    <property type="match status" value="1"/>
</dbReference>
<dbReference type="Proteomes" id="UP000244336">
    <property type="component" value="Chromosome 9"/>
</dbReference>
<dbReference type="InterPro" id="IPR016972">
    <property type="entry name" value="UCP031279"/>
</dbReference>
<gene>
    <name evidence="1" type="ORF">GQ55_9G099600</name>
</gene>
<reference evidence="1 2" key="1">
    <citation type="submission" date="2018-04" db="EMBL/GenBank/DDBJ databases">
        <title>WGS assembly of Panicum hallii var. hallii HAL2.</title>
        <authorList>
            <person name="Lovell J."/>
            <person name="Jenkins J."/>
            <person name="Lowry D."/>
            <person name="Mamidi S."/>
            <person name="Sreedasyam A."/>
            <person name="Weng X."/>
            <person name="Barry K."/>
            <person name="Bonette J."/>
            <person name="Campitelli B."/>
            <person name="Daum C."/>
            <person name="Gordon S."/>
            <person name="Gould B."/>
            <person name="Lipzen A."/>
            <person name="MacQueen A."/>
            <person name="Palacio-Mejia J."/>
            <person name="Plott C."/>
            <person name="Shakirov E."/>
            <person name="Shu S."/>
            <person name="Yoshinaga Y."/>
            <person name="Zane M."/>
            <person name="Rokhsar D."/>
            <person name="Grimwood J."/>
            <person name="Schmutz J."/>
            <person name="Juenger T."/>
        </authorList>
    </citation>
    <scope>NUCLEOTIDE SEQUENCE [LARGE SCALE GENOMIC DNA]</scope>
    <source>
        <strain evidence="2">cv. HAL2</strain>
    </source>
</reference>
<dbReference type="STRING" id="1504633.A0A2T7C1M2"/>
<evidence type="ECO:0000313" key="1">
    <source>
        <dbReference type="EMBL" id="PUZ37197.1"/>
    </source>
</evidence>
<dbReference type="PANTHER" id="PTHR33526">
    <property type="entry name" value="OS07G0123800 PROTEIN"/>
    <property type="match status" value="1"/>
</dbReference>
<keyword evidence="2" id="KW-1185">Reference proteome</keyword>
<dbReference type="OrthoDB" id="694638at2759"/>
<dbReference type="PANTHER" id="PTHR33526:SF27">
    <property type="entry name" value="EXPRESSED PROTEIN"/>
    <property type="match status" value="1"/>
</dbReference>
<name>A0A2T7C1M2_9POAL</name>
<sequence length="156" mass="15783">MAAAVSRGTRALAVLGRCARAPLRALVRARDLYVSRMASCAGGGGRGAGLGPVGLVAAPRCQSHGFYRSGPGADDDVRELIRAASRAGRAPGVGGVGPRSQSVAVGRLDEDRACEFGLGDGERAQALGLGPRSKSCAAVAVRRRPGRLAGPAPRLS</sequence>
<proteinExistence type="predicted"/>
<dbReference type="Gramene" id="PUZ37197">
    <property type="protein sequence ID" value="PUZ37197"/>
    <property type="gene ID" value="GQ55_9G099600"/>
</dbReference>
<protein>
    <submittedName>
        <fullName evidence="1">Uncharacterized protein</fullName>
    </submittedName>
</protein>
<evidence type="ECO:0000313" key="2">
    <source>
        <dbReference type="Proteomes" id="UP000244336"/>
    </source>
</evidence>
<accession>A0A2T7C1M2</accession>